<evidence type="ECO:0000313" key="2">
    <source>
        <dbReference type="EMBL" id="TDP97116.1"/>
    </source>
</evidence>
<evidence type="ECO:0000256" key="1">
    <source>
        <dbReference type="SAM" id="Phobius"/>
    </source>
</evidence>
<protein>
    <submittedName>
        <fullName evidence="2">Uncharacterized protein</fullName>
    </submittedName>
</protein>
<feature type="transmembrane region" description="Helical" evidence="1">
    <location>
        <begin position="14"/>
        <end position="39"/>
    </location>
</feature>
<sequence>MTTPNPVEHRRPRLLVLVVLAWVAAAALAVGGSFAPLFIESERPSSSSSQDDGSSFELTAWDHTSTNHGKEVDQEGVGTAFGLPITVAAAVLFAGALIGIGALLTGSDPGLRWSSGVAGAGSAVLLGSVGTVAMQAKALSDEFAHVTTTVGRSDYYDVQAGIGNGLWMMLFGAVLGVVAVAVGLIARNRLGPDWLRPAEPEQIEDDAPATPSFGVPVIRPIGYD</sequence>
<keyword evidence="1" id="KW-0472">Membrane</keyword>
<dbReference type="EMBL" id="SNXZ01000003">
    <property type="protein sequence ID" value="TDP97116.1"/>
    <property type="molecule type" value="Genomic_DNA"/>
</dbReference>
<accession>A0A4R6SDD5</accession>
<comment type="caution">
    <text evidence="2">The sequence shown here is derived from an EMBL/GenBank/DDBJ whole genome shotgun (WGS) entry which is preliminary data.</text>
</comment>
<dbReference type="Proteomes" id="UP000295444">
    <property type="component" value="Unassembled WGS sequence"/>
</dbReference>
<evidence type="ECO:0000313" key="3">
    <source>
        <dbReference type="Proteomes" id="UP000295444"/>
    </source>
</evidence>
<keyword evidence="1" id="KW-0812">Transmembrane</keyword>
<dbReference type="RefSeq" id="WP_133850372.1">
    <property type="nucleotide sequence ID" value="NZ_SNXZ01000003.1"/>
</dbReference>
<feature type="transmembrane region" description="Helical" evidence="1">
    <location>
        <begin position="166"/>
        <end position="186"/>
    </location>
</feature>
<proteinExistence type="predicted"/>
<feature type="transmembrane region" description="Helical" evidence="1">
    <location>
        <begin position="81"/>
        <end position="104"/>
    </location>
</feature>
<dbReference type="AlphaFoldDB" id="A0A4R6SDD5"/>
<organism evidence="2 3">
    <name type="scientific">Labedaea rhizosphaerae</name>
    <dbReference type="NCBI Taxonomy" id="598644"/>
    <lineage>
        <taxon>Bacteria</taxon>
        <taxon>Bacillati</taxon>
        <taxon>Actinomycetota</taxon>
        <taxon>Actinomycetes</taxon>
        <taxon>Pseudonocardiales</taxon>
        <taxon>Pseudonocardiaceae</taxon>
        <taxon>Labedaea</taxon>
    </lineage>
</organism>
<reference evidence="2 3" key="1">
    <citation type="submission" date="2019-03" db="EMBL/GenBank/DDBJ databases">
        <title>Genomic Encyclopedia of Type Strains, Phase IV (KMG-IV): sequencing the most valuable type-strain genomes for metagenomic binning, comparative biology and taxonomic classification.</title>
        <authorList>
            <person name="Goeker M."/>
        </authorList>
    </citation>
    <scope>NUCLEOTIDE SEQUENCE [LARGE SCALE GENOMIC DNA]</scope>
    <source>
        <strain evidence="2 3">DSM 45361</strain>
    </source>
</reference>
<keyword evidence="3" id="KW-1185">Reference proteome</keyword>
<keyword evidence="1" id="KW-1133">Transmembrane helix</keyword>
<name>A0A4R6SDD5_LABRH</name>
<gene>
    <name evidence="2" type="ORF">EV186_10376</name>
</gene>
<feature type="transmembrane region" description="Helical" evidence="1">
    <location>
        <begin position="116"/>
        <end position="136"/>
    </location>
</feature>